<dbReference type="GO" id="GO:0016491">
    <property type="term" value="F:oxidoreductase activity"/>
    <property type="evidence" value="ECO:0007669"/>
    <property type="project" value="InterPro"/>
</dbReference>
<evidence type="ECO:0000256" key="3">
    <source>
        <dbReference type="ARBA" id="ARBA00023008"/>
    </source>
</evidence>
<dbReference type="InterPro" id="IPR050316">
    <property type="entry name" value="Tyrosinase/Hemocyanin"/>
</dbReference>
<protein>
    <recommendedName>
        <fullName evidence="7">Tyrosinase copper-binding domain-containing protein</fullName>
    </recommendedName>
</protein>
<keyword evidence="6" id="KW-0732">Signal</keyword>
<evidence type="ECO:0000256" key="5">
    <source>
        <dbReference type="SAM" id="MobiDB-lite"/>
    </source>
</evidence>
<feature type="chain" id="PRO_5018675023" description="Tyrosinase copper-binding domain-containing protein" evidence="6">
    <location>
        <begin position="24"/>
        <end position="305"/>
    </location>
</feature>
<keyword evidence="2" id="KW-0677">Repeat</keyword>
<evidence type="ECO:0000313" key="9">
    <source>
        <dbReference type="Proteomes" id="UP000286510"/>
    </source>
</evidence>
<keyword evidence="3" id="KW-0186">Copper</keyword>
<accession>A0A3R6XZM3</accession>
<feature type="compositionally biased region" description="Low complexity" evidence="5">
    <location>
        <begin position="159"/>
        <end position="184"/>
    </location>
</feature>
<feature type="compositionally biased region" description="Low complexity" evidence="5">
    <location>
        <begin position="92"/>
        <end position="107"/>
    </location>
</feature>
<dbReference type="GO" id="GO:0006508">
    <property type="term" value="P:proteolysis"/>
    <property type="evidence" value="ECO:0007669"/>
    <property type="project" value="InterPro"/>
</dbReference>
<dbReference type="CDD" id="cd01100">
    <property type="entry name" value="APPLE_Factor_XI_like"/>
    <property type="match status" value="1"/>
</dbReference>
<dbReference type="GO" id="GO:0046872">
    <property type="term" value="F:metal ion binding"/>
    <property type="evidence" value="ECO:0007669"/>
    <property type="project" value="UniProtKB-KW"/>
</dbReference>
<dbReference type="Gene3D" id="1.10.1280.10">
    <property type="entry name" value="Di-copper center containing domain from catechol oxidase"/>
    <property type="match status" value="1"/>
</dbReference>
<dbReference type="InterPro" id="IPR008922">
    <property type="entry name" value="Di-copper_centre_dom_sf"/>
</dbReference>
<sequence>MVLSTRTCMVVAISVLAAVQTLAQTFTVLVDVDLVGNDIAATDQTDPGQCCSDCKATKGCKAFNWFDGVCYLKSAKGEVIPLPGGKSGVLQSTPAATPKPTATTTSKGAVVRLPEGKSGGLHLKRNPTPKPKATTTSKPTPKPTRTSTPVTTPKPSPVLTPARTPATTPASTAKPTPAPTSDPSCPRIRKSWDTLTAAEKETFVSAIEIAMDRGLYQKFVLIHQEQMGNREAHGTCVFLFWHRKFLLGFENMLRSLGGQYKCLTLPYWDYVQNYATMQNTPQAQRCTSIETCAPIATGLGGSTQG</sequence>
<dbReference type="Proteomes" id="UP000286510">
    <property type="component" value="Unassembled WGS sequence"/>
</dbReference>
<evidence type="ECO:0000256" key="6">
    <source>
        <dbReference type="SAM" id="SignalP"/>
    </source>
</evidence>
<evidence type="ECO:0000256" key="4">
    <source>
        <dbReference type="ARBA" id="ARBA00023157"/>
    </source>
</evidence>
<evidence type="ECO:0000313" key="8">
    <source>
        <dbReference type="EMBL" id="RHZ39711.1"/>
    </source>
</evidence>
<dbReference type="GO" id="GO:0005576">
    <property type="term" value="C:extracellular region"/>
    <property type="evidence" value="ECO:0007669"/>
    <property type="project" value="InterPro"/>
</dbReference>
<dbReference type="Gene3D" id="3.50.4.10">
    <property type="entry name" value="Hepatocyte Growth Factor"/>
    <property type="match status" value="1"/>
</dbReference>
<dbReference type="Pfam" id="PF00024">
    <property type="entry name" value="PAN_1"/>
    <property type="match status" value="1"/>
</dbReference>
<feature type="domain" description="Tyrosinase copper-binding" evidence="7">
    <location>
        <begin position="233"/>
        <end position="250"/>
    </location>
</feature>
<dbReference type="InterPro" id="IPR002227">
    <property type="entry name" value="Tyrosinase_Cu-bd"/>
</dbReference>
<keyword evidence="4" id="KW-1015">Disulfide bond</keyword>
<proteinExistence type="predicted"/>
<dbReference type="SUPFAM" id="SSF48056">
    <property type="entry name" value="Di-copper centre-containing domain"/>
    <property type="match status" value="1"/>
</dbReference>
<dbReference type="VEuPathDB" id="FungiDB:H257_02263"/>
<name>A0A3R6XZM3_APHAT</name>
<evidence type="ECO:0000256" key="1">
    <source>
        <dbReference type="ARBA" id="ARBA00022723"/>
    </source>
</evidence>
<reference evidence="8 9" key="1">
    <citation type="submission" date="2018-08" db="EMBL/GenBank/DDBJ databases">
        <title>Aphanomyces genome sequencing and annotation.</title>
        <authorList>
            <person name="Minardi D."/>
            <person name="Oidtmann B."/>
            <person name="Van Der Giezen M."/>
            <person name="Studholme D.J."/>
        </authorList>
    </citation>
    <scope>NUCLEOTIDE SEQUENCE [LARGE SCALE GENOMIC DNA]</scope>
    <source>
        <strain evidence="8 9">FDL457</strain>
    </source>
</reference>
<dbReference type="InterPro" id="IPR000177">
    <property type="entry name" value="Apple"/>
</dbReference>
<gene>
    <name evidence="8" type="ORF">DYB26_014657</name>
</gene>
<dbReference type="EMBL" id="QUTF01007346">
    <property type="protein sequence ID" value="RHZ39711.1"/>
    <property type="molecule type" value="Genomic_DNA"/>
</dbReference>
<keyword evidence="1" id="KW-0479">Metal-binding</keyword>
<comment type="caution">
    <text evidence="8">The sequence shown here is derived from an EMBL/GenBank/DDBJ whole genome shotgun (WGS) entry which is preliminary data.</text>
</comment>
<dbReference type="PANTHER" id="PTHR11474">
    <property type="entry name" value="TYROSINASE FAMILY MEMBER"/>
    <property type="match status" value="1"/>
</dbReference>
<feature type="non-terminal residue" evidence="8">
    <location>
        <position position="305"/>
    </location>
</feature>
<organism evidence="8 9">
    <name type="scientific">Aphanomyces astaci</name>
    <name type="common">Crayfish plague agent</name>
    <dbReference type="NCBI Taxonomy" id="112090"/>
    <lineage>
        <taxon>Eukaryota</taxon>
        <taxon>Sar</taxon>
        <taxon>Stramenopiles</taxon>
        <taxon>Oomycota</taxon>
        <taxon>Saprolegniomycetes</taxon>
        <taxon>Saprolegniales</taxon>
        <taxon>Verrucalvaceae</taxon>
        <taxon>Aphanomyces</taxon>
    </lineage>
</organism>
<dbReference type="PANTHER" id="PTHR11474:SF126">
    <property type="entry name" value="TYROSINASE-LIKE PROTEIN TYR-1-RELATED"/>
    <property type="match status" value="1"/>
</dbReference>
<evidence type="ECO:0000256" key="2">
    <source>
        <dbReference type="ARBA" id="ARBA00022737"/>
    </source>
</evidence>
<dbReference type="VEuPathDB" id="FungiDB:H257_10709"/>
<feature type="signal peptide" evidence="6">
    <location>
        <begin position="1"/>
        <end position="23"/>
    </location>
</feature>
<feature type="region of interest" description="Disordered" evidence="5">
    <location>
        <begin position="84"/>
        <end position="188"/>
    </location>
</feature>
<evidence type="ECO:0000259" key="7">
    <source>
        <dbReference type="PROSITE" id="PS00497"/>
    </source>
</evidence>
<dbReference type="InterPro" id="IPR003609">
    <property type="entry name" value="Pan_app"/>
</dbReference>
<feature type="compositionally biased region" description="Low complexity" evidence="5">
    <location>
        <begin position="131"/>
        <end position="151"/>
    </location>
</feature>
<dbReference type="AlphaFoldDB" id="A0A3R6XZM3"/>
<dbReference type="PROSITE" id="PS00497">
    <property type="entry name" value="TYROSINASE_1"/>
    <property type="match status" value="1"/>
</dbReference>
<dbReference type="Pfam" id="PF00264">
    <property type="entry name" value="Tyrosinase"/>
    <property type="match status" value="1"/>
</dbReference>